<feature type="compositionally biased region" description="Low complexity" evidence="2">
    <location>
        <begin position="114"/>
        <end position="144"/>
    </location>
</feature>
<feature type="domain" description="OmpA-like" evidence="4">
    <location>
        <begin position="421"/>
        <end position="541"/>
    </location>
</feature>
<accession>A0A6B2P0V2</accession>
<dbReference type="PROSITE" id="PS51123">
    <property type="entry name" value="OMPA_2"/>
    <property type="match status" value="1"/>
</dbReference>
<keyword evidence="3" id="KW-0732">Signal</keyword>
<dbReference type="SUPFAM" id="SSF103088">
    <property type="entry name" value="OmpA-like"/>
    <property type="match status" value="1"/>
</dbReference>
<proteinExistence type="predicted"/>
<comment type="caution">
    <text evidence="5">The sequence shown here is derived from an EMBL/GenBank/DDBJ whole genome shotgun (WGS) entry which is preliminary data.</text>
</comment>
<dbReference type="PANTHER" id="PTHR30329:SF21">
    <property type="entry name" value="LIPOPROTEIN YIAD-RELATED"/>
    <property type="match status" value="1"/>
</dbReference>
<dbReference type="RefSeq" id="WP_164132788.1">
    <property type="nucleotide sequence ID" value="NZ_JAAGOX010000056.1"/>
</dbReference>
<protein>
    <submittedName>
        <fullName evidence="5">OmpA family protein</fullName>
    </submittedName>
</protein>
<dbReference type="EMBL" id="JAAGOX010000056">
    <property type="protein sequence ID" value="NDW47775.1"/>
    <property type="molecule type" value="Genomic_DNA"/>
</dbReference>
<feature type="signal peptide" evidence="3">
    <location>
        <begin position="1"/>
        <end position="26"/>
    </location>
</feature>
<keyword evidence="1" id="KW-0472">Membrane</keyword>
<gene>
    <name evidence="5" type="ORF">G0P99_22760</name>
</gene>
<dbReference type="Gene3D" id="3.30.1330.60">
    <property type="entry name" value="OmpA-like domain"/>
    <property type="match status" value="1"/>
</dbReference>
<organism evidence="5">
    <name type="scientific">Ruegeria sp. PrR005</name>
    <dbReference type="NCBI Taxonomy" id="2706882"/>
    <lineage>
        <taxon>Bacteria</taxon>
        <taxon>Pseudomonadati</taxon>
        <taxon>Pseudomonadota</taxon>
        <taxon>Alphaproteobacteria</taxon>
        <taxon>Rhodobacterales</taxon>
        <taxon>Roseobacteraceae</taxon>
        <taxon>Ruegeria</taxon>
    </lineage>
</organism>
<evidence type="ECO:0000256" key="3">
    <source>
        <dbReference type="SAM" id="SignalP"/>
    </source>
</evidence>
<dbReference type="Pfam" id="PF00691">
    <property type="entry name" value="OmpA"/>
    <property type="match status" value="1"/>
</dbReference>
<dbReference type="SMR" id="A0A6B2P0V2"/>
<reference evidence="5" key="1">
    <citation type="submission" date="2020-02" db="EMBL/GenBank/DDBJ databases">
        <title>Delineation of the pyrene-degrading pathway in Roseobacter clade bacteria by genomic analysis.</title>
        <authorList>
            <person name="Zhou H."/>
            <person name="Wang H."/>
        </authorList>
    </citation>
    <scope>NUCLEOTIDE SEQUENCE</scope>
    <source>
        <strain evidence="5">PrR005</strain>
    </source>
</reference>
<dbReference type="InterPro" id="IPR036737">
    <property type="entry name" value="OmpA-like_sf"/>
</dbReference>
<feature type="chain" id="PRO_5025547833" evidence="3">
    <location>
        <begin position="27"/>
        <end position="547"/>
    </location>
</feature>
<feature type="region of interest" description="Disordered" evidence="2">
    <location>
        <begin position="114"/>
        <end position="147"/>
    </location>
</feature>
<dbReference type="CDD" id="cd07185">
    <property type="entry name" value="OmpA_C-like"/>
    <property type="match status" value="1"/>
</dbReference>
<evidence type="ECO:0000256" key="2">
    <source>
        <dbReference type="SAM" id="MobiDB-lite"/>
    </source>
</evidence>
<name>A0A6B2P0V2_9RHOB</name>
<dbReference type="GO" id="GO:0016020">
    <property type="term" value="C:membrane"/>
    <property type="evidence" value="ECO:0007669"/>
    <property type="project" value="UniProtKB-UniRule"/>
</dbReference>
<evidence type="ECO:0000313" key="5">
    <source>
        <dbReference type="EMBL" id="NDW47775.1"/>
    </source>
</evidence>
<evidence type="ECO:0000259" key="4">
    <source>
        <dbReference type="PROSITE" id="PS51123"/>
    </source>
</evidence>
<evidence type="ECO:0000256" key="1">
    <source>
        <dbReference type="PROSITE-ProRule" id="PRU00473"/>
    </source>
</evidence>
<dbReference type="InterPro" id="IPR006665">
    <property type="entry name" value="OmpA-like"/>
</dbReference>
<dbReference type="PANTHER" id="PTHR30329">
    <property type="entry name" value="STATOR ELEMENT OF FLAGELLAR MOTOR COMPLEX"/>
    <property type="match status" value="1"/>
</dbReference>
<dbReference type="InterPro" id="IPR050330">
    <property type="entry name" value="Bact_OuterMem_StrucFunc"/>
</dbReference>
<sequence length="547" mass="57832">MKPGIFKSSTALAVVISLVVPLPALSQGKGNKQIELMQLMQMPNEDVGDLIDRCWKRAEKRQRKPGTDQDADEGSGKIAQFCMAYETGVFDQVLPEDMRSTTVLADVGAGTEATATTQAEQAEASEDAATATSDQSAATGSSADPGTSAAEIAKDLAQAQEPAGSVTDNPELVEQDSQAQADALAESTSDVAAAAAVAAGTGADGDAEVTKELITEETARSSDEEFETRADAGAKAIVSAPQTSSGSSGDNSNWQRDALIGLGALAIGQLLNNGGKVVSNSGDRAVIEQNGQYRVLKDDDALLRQPGSNVTTYKFQDGSTRTVVARENGVEVETIRSADGRVLRRSKLLPDGRSVVLFDDTQVAEKVVVDELPQVQKNRRAVSSTDKVSAEDLAAALAAQQSQTVGRRFSLAQIRNIDAVRRLTPMINVDSVNFDTGSSVIRPQEAEELAALGNALRKMIDRNPSEVFLIEGHTDAVGAATYNLALSDRRAETVALALTEYFDVPPENMVVQGYGESDLAVSTLAAERANRRVAVRRITQLLGYADG</sequence>
<dbReference type="AlphaFoldDB" id="A0A6B2P0V2"/>